<proteinExistence type="predicted"/>
<dbReference type="EMBL" id="CADCWG010000123">
    <property type="protein sequence ID" value="CAA9551764.1"/>
    <property type="molecule type" value="Genomic_DNA"/>
</dbReference>
<feature type="region of interest" description="Disordered" evidence="1">
    <location>
        <begin position="1"/>
        <end position="41"/>
    </location>
</feature>
<dbReference type="AlphaFoldDB" id="A0A6J4UK57"/>
<gene>
    <name evidence="2" type="ORF">AVDCRST_MAG49-1849</name>
</gene>
<sequence length="41" mass="4637">MRRVVAPEVGFDFTKTGQRRDPRRIRVGGADDPRETVAPLN</sequence>
<evidence type="ECO:0000256" key="1">
    <source>
        <dbReference type="SAM" id="MobiDB-lite"/>
    </source>
</evidence>
<evidence type="ECO:0000313" key="2">
    <source>
        <dbReference type="EMBL" id="CAA9551764.1"/>
    </source>
</evidence>
<protein>
    <submittedName>
        <fullName evidence="2">Uncharacterized protein</fullName>
    </submittedName>
</protein>
<reference evidence="2" key="1">
    <citation type="submission" date="2020-02" db="EMBL/GenBank/DDBJ databases">
        <authorList>
            <person name="Meier V. D."/>
        </authorList>
    </citation>
    <scope>NUCLEOTIDE SEQUENCE</scope>
    <source>
        <strain evidence="2">AVDCRST_MAG49</strain>
    </source>
</reference>
<organism evidence="2">
    <name type="scientific">uncultured Thermomicrobiales bacterium</name>
    <dbReference type="NCBI Taxonomy" id="1645740"/>
    <lineage>
        <taxon>Bacteria</taxon>
        <taxon>Pseudomonadati</taxon>
        <taxon>Thermomicrobiota</taxon>
        <taxon>Thermomicrobia</taxon>
        <taxon>Thermomicrobiales</taxon>
        <taxon>environmental samples</taxon>
    </lineage>
</organism>
<name>A0A6J4UK57_9BACT</name>
<accession>A0A6J4UK57</accession>